<sequence>MSDKIYDLDAGFWNIRGSFRVGGILNIGAQCSLIQLASGHFIFLDSYALTGDVRDEVMALTDNGQKVEAVLNLHPFHTVHCAQMAKDFPQAIFYGSSRHHTKVPEVQWAEDLVESEAVAQRYPELEFSIVRGIDYISSNEMIHVGSLLAYHPASKSLHVDDTFISPPIKALEAILPELMLHPTTKQALKDKPNAGQQYCDWATNLAHEWQDVRHFCAAHSHLVTFHKGEFKKALLKAINKARPKLENI</sequence>
<reference evidence="1 2" key="1">
    <citation type="submission" date="2016-03" db="EMBL/GenBank/DDBJ databases">
        <title>Genome sequencing of Psychrobacter alimentarius PAMC 27889.</title>
        <authorList>
            <person name="Lee J."/>
            <person name="Kim O.-S."/>
        </authorList>
    </citation>
    <scope>NUCLEOTIDE SEQUENCE [LARGE SCALE GENOMIC DNA]</scope>
    <source>
        <strain evidence="1 2">PAMC 27889</strain>
    </source>
</reference>
<evidence type="ECO:0000313" key="1">
    <source>
        <dbReference type="EMBL" id="AMT97136.1"/>
    </source>
</evidence>
<accession>A0ABN4N2L2</accession>
<gene>
    <name evidence="1" type="ORF">A3K91_1534</name>
</gene>
<keyword evidence="2" id="KW-1185">Reference proteome</keyword>
<dbReference type="EMBL" id="CP014945">
    <property type="protein sequence ID" value="AMT97136.1"/>
    <property type="molecule type" value="Genomic_DNA"/>
</dbReference>
<evidence type="ECO:0008006" key="3">
    <source>
        <dbReference type="Google" id="ProtNLM"/>
    </source>
</evidence>
<dbReference type="RefSeq" id="WP_062844737.1">
    <property type="nucleotide sequence ID" value="NZ_CP014945.1"/>
</dbReference>
<dbReference type="GeneID" id="33059578"/>
<name>A0ABN4N2L2_9GAMM</name>
<dbReference type="Proteomes" id="UP000076104">
    <property type="component" value="Chromosome"/>
</dbReference>
<organism evidence="1 2">
    <name type="scientific">Psychrobacter alimentarius</name>
    <dbReference type="NCBI Taxonomy" id="261164"/>
    <lineage>
        <taxon>Bacteria</taxon>
        <taxon>Pseudomonadati</taxon>
        <taxon>Pseudomonadota</taxon>
        <taxon>Gammaproteobacteria</taxon>
        <taxon>Moraxellales</taxon>
        <taxon>Moraxellaceae</taxon>
        <taxon>Psychrobacter</taxon>
    </lineage>
</organism>
<proteinExistence type="predicted"/>
<protein>
    <recommendedName>
        <fullName evidence="3">Metallo-beta-lactamase domain-containing protein</fullName>
    </recommendedName>
</protein>
<evidence type="ECO:0000313" key="2">
    <source>
        <dbReference type="Proteomes" id="UP000076104"/>
    </source>
</evidence>